<keyword evidence="6" id="KW-1185">Reference proteome</keyword>
<dbReference type="InterPro" id="IPR025433">
    <property type="entry name" value="DUF4168"/>
</dbReference>
<proteinExistence type="predicted"/>
<accession>A0A2N0VKB6</accession>
<evidence type="ECO:0000256" key="1">
    <source>
        <dbReference type="SAM" id="Coils"/>
    </source>
</evidence>
<feature type="region of interest" description="Disordered" evidence="2">
    <location>
        <begin position="20"/>
        <end position="55"/>
    </location>
</feature>
<gene>
    <name evidence="5" type="ORF">CWD77_03890</name>
</gene>
<evidence type="ECO:0000256" key="3">
    <source>
        <dbReference type="SAM" id="SignalP"/>
    </source>
</evidence>
<dbReference type="PROSITE" id="PS51257">
    <property type="entry name" value="PROKAR_LIPOPROTEIN"/>
    <property type="match status" value="1"/>
</dbReference>
<sequence length="193" mass="21906">MTFKYLSVIALALSMLACQSEQSEQGEAMTEQAPQEQQGEMQGQFDQQQAAPQVEVTDEELEEFVDVSTVAQEIQMEAQTDMVTVVEDEGLDVETYNVIAEARYNGQSDEELDVSADDLEKFDSASDRIGEMEEELDEKMAEAIEAEGMDMERFMELNMALQQDQELQQRVQQMMMDSQTNQQQQQQMNPEGS</sequence>
<reference evidence="5 6" key="1">
    <citation type="submission" date="2017-11" db="EMBL/GenBank/DDBJ databases">
        <title>Rhodohalobacter 15182 sp. nov., isolated from a salt lake.</title>
        <authorList>
            <person name="Han S."/>
        </authorList>
    </citation>
    <scope>NUCLEOTIDE SEQUENCE [LARGE SCALE GENOMIC DNA]</scope>
    <source>
        <strain evidence="5 6">15182</strain>
    </source>
</reference>
<evidence type="ECO:0000256" key="2">
    <source>
        <dbReference type="SAM" id="MobiDB-lite"/>
    </source>
</evidence>
<keyword evidence="1" id="KW-0175">Coiled coil</keyword>
<protein>
    <recommendedName>
        <fullName evidence="4">DUF4168 domain-containing protein</fullName>
    </recommendedName>
</protein>
<feature type="coiled-coil region" evidence="1">
    <location>
        <begin position="122"/>
        <end position="149"/>
    </location>
</feature>
<evidence type="ECO:0000313" key="5">
    <source>
        <dbReference type="EMBL" id="PKD44614.1"/>
    </source>
</evidence>
<feature type="compositionally biased region" description="Low complexity" evidence="2">
    <location>
        <begin position="31"/>
        <end position="53"/>
    </location>
</feature>
<organism evidence="5 6">
    <name type="scientific">Rhodohalobacter barkolensis</name>
    <dbReference type="NCBI Taxonomy" id="2053187"/>
    <lineage>
        <taxon>Bacteria</taxon>
        <taxon>Pseudomonadati</taxon>
        <taxon>Balneolota</taxon>
        <taxon>Balneolia</taxon>
        <taxon>Balneolales</taxon>
        <taxon>Balneolaceae</taxon>
        <taxon>Rhodohalobacter</taxon>
    </lineage>
</organism>
<feature type="domain" description="DUF4168" evidence="4">
    <location>
        <begin position="34"/>
        <end position="103"/>
    </location>
</feature>
<dbReference type="AlphaFoldDB" id="A0A2N0VKB6"/>
<comment type="caution">
    <text evidence="5">The sequence shown here is derived from an EMBL/GenBank/DDBJ whole genome shotgun (WGS) entry which is preliminary data.</text>
</comment>
<feature type="signal peptide" evidence="3">
    <location>
        <begin position="1"/>
        <end position="23"/>
    </location>
</feature>
<dbReference type="RefSeq" id="WP_101071905.1">
    <property type="nucleotide sequence ID" value="NZ_PISP01000001.1"/>
</dbReference>
<evidence type="ECO:0000313" key="6">
    <source>
        <dbReference type="Proteomes" id="UP000233398"/>
    </source>
</evidence>
<dbReference type="OrthoDB" id="1525148at2"/>
<dbReference type="EMBL" id="PISP01000001">
    <property type="protein sequence ID" value="PKD44614.1"/>
    <property type="molecule type" value="Genomic_DNA"/>
</dbReference>
<dbReference type="Proteomes" id="UP000233398">
    <property type="component" value="Unassembled WGS sequence"/>
</dbReference>
<dbReference type="Pfam" id="PF13767">
    <property type="entry name" value="DUF4168"/>
    <property type="match status" value="2"/>
</dbReference>
<feature type="region of interest" description="Disordered" evidence="2">
    <location>
        <begin position="172"/>
        <end position="193"/>
    </location>
</feature>
<feature type="domain" description="DUF4168" evidence="4">
    <location>
        <begin position="112"/>
        <end position="171"/>
    </location>
</feature>
<evidence type="ECO:0000259" key="4">
    <source>
        <dbReference type="Pfam" id="PF13767"/>
    </source>
</evidence>
<feature type="chain" id="PRO_5014909891" description="DUF4168 domain-containing protein" evidence="3">
    <location>
        <begin position="24"/>
        <end position="193"/>
    </location>
</feature>
<name>A0A2N0VKB6_9BACT</name>
<keyword evidence="3" id="KW-0732">Signal</keyword>